<feature type="transmembrane region" description="Helical" evidence="1">
    <location>
        <begin position="29"/>
        <end position="46"/>
    </location>
</feature>
<evidence type="ECO:0000256" key="1">
    <source>
        <dbReference type="SAM" id="Phobius"/>
    </source>
</evidence>
<dbReference type="EMBL" id="ML120462">
    <property type="protein sequence ID" value="RPA93009.1"/>
    <property type="molecule type" value="Genomic_DNA"/>
</dbReference>
<dbReference type="AlphaFoldDB" id="A0A3N4J3X8"/>
<evidence type="ECO:0000313" key="3">
    <source>
        <dbReference type="Proteomes" id="UP000276215"/>
    </source>
</evidence>
<keyword evidence="1" id="KW-1133">Transmembrane helix</keyword>
<dbReference type="Proteomes" id="UP000276215">
    <property type="component" value="Unassembled WGS sequence"/>
</dbReference>
<accession>A0A3N4J3X8</accession>
<proteinExistence type="predicted"/>
<gene>
    <name evidence="2" type="ORF">L873DRAFT_121196</name>
</gene>
<keyword evidence="1" id="KW-0812">Transmembrane</keyword>
<organism evidence="2 3">
    <name type="scientific">Choiromyces venosus 120613-1</name>
    <dbReference type="NCBI Taxonomy" id="1336337"/>
    <lineage>
        <taxon>Eukaryota</taxon>
        <taxon>Fungi</taxon>
        <taxon>Dikarya</taxon>
        <taxon>Ascomycota</taxon>
        <taxon>Pezizomycotina</taxon>
        <taxon>Pezizomycetes</taxon>
        <taxon>Pezizales</taxon>
        <taxon>Tuberaceae</taxon>
        <taxon>Choiromyces</taxon>
    </lineage>
</organism>
<keyword evidence="1" id="KW-0472">Membrane</keyword>
<protein>
    <submittedName>
        <fullName evidence="2">Uncharacterized protein</fullName>
    </submittedName>
</protein>
<reference evidence="2 3" key="1">
    <citation type="journal article" date="2018" name="Nat. Ecol. Evol.">
        <title>Pezizomycetes genomes reveal the molecular basis of ectomycorrhizal truffle lifestyle.</title>
        <authorList>
            <person name="Murat C."/>
            <person name="Payen T."/>
            <person name="Noel B."/>
            <person name="Kuo A."/>
            <person name="Morin E."/>
            <person name="Chen J."/>
            <person name="Kohler A."/>
            <person name="Krizsan K."/>
            <person name="Balestrini R."/>
            <person name="Da Silva C."/>
            <person name="Montanini B."/>
            <person name="Hainaut M."/>
            <person name="Levati E."/>
            <person name="Barry K.W."/>
            <person name="Belfiori B."/>
            <person name="Cichocki N."/>
            <person name="Clum A."/>
            <person name="Dockter R.B."/>
            <person name="Fauchery L."/>
            <person name="Guy J."/>
            <person name="Iotti M."/>
            <person name="Le Tacon F."/>
            <person name="Lindquist E.A."/>
            <person name="Lipzen A."/>
            <person name="Malagnac F."/>
            <person name="Mello A."/>
            <person name="Molinier V."/>
            <person name="Miyauchi S."/>
            <person name="Poulain J."/>
            <person name="Riccioni C."/>
            <person name="Rubini A."/>
            <person name="Sitrit Y."/>
            <person name="Splivallo R."/>
            <person name="Traeger S."/>
            <person name="Wang M."/>
            <person name="Zifcakova L."/>
            <person name="Wipf D."/>
            <person name="Zambonelli A."/>
            <person name="Paolocci F."/>
            <person name="Nowrousian M."/>
            <person name="Ottonello S."/>
            <person name="Baldrian P."/>
            <person name="Spatafora J.W."/>
            <person name="Henrissat B."/>
            <person name="Nagy L.G."/>
            <person name="Aury J.M."/>
            <person name="Wincker P."/>
            <person name="Grigoriev I.V."/>
            <person name="Bonfante P."/>
            <person name="Martin F.M."/>
        </authorList>
    </citation>
    <scope>NUCLEOTIDE SEQUENCE [LARGE SCALE GENOMIC DNA]</scope>
    <source>
        <strain evidence="2 3">120613-1</strain>
    </source>
</reference>
<sequence>MIFRKNNNKVYLFLCWSSPLPSPAHMGKFLFYSILFYFLLWWSIVAPHRLVPCPITSLLFACSCISINASKAGSKAMHCPYLEHAVLAVTFPFTDLCSMLHSKLCPKIKVSSTPGSYASFVSAVECGMWFVFDTHTVGYCLTLLCYRKCPCNASICTVQYAVAEASFLPY</sequence>
<evidence type="ECO:0000313" key="2">
    <source>
        <dbReference type="EMBL" id="RPA93009.1"/>
    </source>
</evidence>
<keyword evidence="3" id="KW-1185">Reference proteome</keyword>
<name>A0A3N4J3X8_9PEZI</name>